<evidence type="ECO:0000313" key="3">
    <source>
        <dbReference type="EMBL" id="MCM2674637.1"/>
    </source>
</evidence>
<keyword evidence="1" id="KW-0749">Sporulation</keyword>
<name>A0ABT0XHG1_9BACI</name>
<dbReference type="RefSeq" id="WP_251604621.1">
    <property type="nucleotide sequence ID" value="NZ_JAMQJY010000001.1"/>
</dbReference>
<gene>
    <name evidence="3" type="ORF">NDM98_03345</name>
</gene>
<evidence type="ECO:0000313" key="4">
    <source>
        <dbReference type="Proteomes" id="UP001203665"/>
    </source>
</evidence>
<dbReference type="Proteomes" id="UP001203665">
    <property type="component" value="Unassembled WGS sequence"/>
</dbReference>
<keyword evidence="4" id="KW-1185">Reference proteome</keyword>
<organism evidence="3 4">
    <name type="scientific">Alkalicoccobacillus plakortidis</name>
    <dbReference type="NCBI Taxonomy" id="444060"/>
    <lineage>
        <taxon>Bacteria</taxon>
        <taxon>Bacillati</taxon>
        <taxon>Bacillota</taxon>
        <taxon>Bacilli</taxon>
        <taxon>Bacillales</taxon>
        <taxon>Bacillaceae</taxon>
        <taxon>Alkalicoccobacillus</taxon>
    </lineage>
</organism>
<sequence>MTERHNAKDIRSNAGKAKNGGQPEPLSGSKKVKKANHVSQTNGEG</sequence>
<protein>
    <submittedName>
        <fullName evidence="3">Small acid-soluble spore protein P</fullName>
    </submittedName>
</protein>
<reference evidence="3" key="1">
    <citation type="submission" date="2022-06" db="EMBL/GenBank/DDBJ databases">
        <title>Alkalicoccobacillus porphyridii sp. nov., isolated from a marine red alga, Porphyridium purpureum and reclassification of Shouchella plakortidis and Shouchella gibsonii as Alkalicoccobacillus plakortidis comb. nov. and Alkalicoccobacillus gibsonii comb. nov.</title>
        <authorList>
            <person name="Kim K.H."/>
            <person name="Lee J.K."/>
            <person name="Han D.M."/>
            <person name="Baek J.H."/>
            <person name="Jeon C.O."/>
        </authorList>
    </citation>
    <scope>NUCLEOTIDE SEQUENCE</scope>
    <source>
        <strain evidence="3">DSM 19153</strain>
    </source>
</reference>
<accession>A0ABT0XHG1</accession>
<dbReference type="InterPro" id="IPR012614">
    <property type="entry name" value="SASP_SspP"/>
</dbReference>
<feature type="compositionally biased region" description="Basic and acidic residues" evidence="2">
    <location>
        <begin position="1"/>
        <end position="11"/>
    </location>
</feature>
<evidence type="ECO:0000256" key="1">
    <source>
        <dbReference type="ARBA" id="ARBA00022969"/>
    </source>
</evidence>
<feature type="region of interest" description="Disordered" evidence="2">
    <location>
        <begin position="1"/>
        <end position="45"/>
    </location>
</feature>
<evidence type="ECO:0000256" key="2">
    <source>
        <dbReference type="SAM" id="MobiDB-lite"/>
    </source>
</evidence>
<proteinExistence type="predicted"/>
<comment type="caution">
    <text evidence="3">The sequence shown here is derived from an EMBL/GenBank/DDBJ whole genome shotgun (WGS) entry which is preliminary data.</text>
</comment>
<dbReference type="EMBL" id="JAMQJY010000001">
    <property type="protein sequence ID" value="MCM2674637.1"/>
    <property type="molecule type" value="Genomic_DNA"/>
</dbReference>
<dbReference type="NCBIfam" id="NF006905">
    <property type="entry name" value="PRK09399.1"/>
    <property type="match status" value="1"/>
</dbReference>
<dbReference type="Pfam" id="PF08179">
    <property type="entry name" value="SspP"/>
    <property type="match status" value="1"/>
</dbReference>